<protein>
    <recommendedName>
        <fullName evidence="3">Carbohydrate kinase FGGY N-terminal domain-containing protein</fullName>
    </recommendedName>
</protein>
<gene>
    <name evidence="4" type="ORF">S12H4_14419</name>
</gene>
<dbReference type="InterPro" id="IPR018483">
    <property type="entry name" value="Carb_kinase_FGGY_CS"/>
</dbReference>
<evidence type="ECO:0000256" key="2">
    <source>
        <dbReference type="ARBA" id="ARBA00022777"/>
    </source>
</evidence>
<dbReference type="EMBL" id="BARW01006877">
    <property type="protein sequence ID" value="GAI81923.1"/>
    <property type="molecule type" value="Genomic_DNA"/>
</dbReference>
<organism evidence="4">
    <name type="scientific">marine sediment metagenome</name>
    <dbReference type="NCBI Taxonomy" id="412755"/>
    <lineage>
        <taxon>unclassified sequences</taxon>
        <taxon>metagenomes</taxon>
        <taxon>ecological metagenomes</taxon>
    </lineage>
</organism>
<keyword evidence="1" id="KW-0808">Transferase</keyword>
<proteinExistence type="predicted"/>
<dbReference type="InterPro" id="IPR018484">
    <property type="entry name" value="FGGY_N"/>
</dbReference>
<dbReference type="PANTHER" id="PTHR43095:SF5">
    <property type="entry name" value="XYLULOSE KINASE"/>
    <property type="match status" value="1"/>
</dbReference>
<keyword evidence="2" id="KW-0418">Kinase</keyword>
<name>X1RMP6_9ZZZZ</name>
<dbReference type="Gene3D" id="3.30.420.40">
    <property type="match status" value="1"/>
</dbReference>
<dbReference type="GO" id="GO:0016301">
    <property type="term" value="F:kinase activity"/>
    <property type="evidence" value="ECO:0007669"/>
    <property type="project" value="UniProtKB-KW"/>
</dbReference>
<dbReference type="PANTHER" id="PTHR43095">
    <property type="entry name" value="SUGAR KINASE"/>
    <property type="match status" value="1"/>
</dbReference>
<sequence length="149" mass="16574">MEYLLGLDVGTSGVKALLISPEGKIISSKTESYPLATPHSGWAEQSPYDWWEATLKVIRKTISDIPIDSKQIKGISLSGQMHSSVFLNNKMKVIRPAILWSDTRTSEQCSKIYTKAGGLNQLIHYVSNPALEGFTAPKILWLKENEPEN</sequence>
<accession>X1RMP6</accession>
<dbReference type="InterPro" id="IPR043129">
    <property type="entry name" value="ATPase_NBD"/>
</dbReference>
<dbReference type="InterPro" id="IPR050406">
    <property type="entry name" value="FGGY_Carb_Kinase"/>
</dbReference>
<comment type="caution">
    <text evidence="4">The sequence shown here is derived from an EMBL/GenBank/DDBJ whole genome shotgun (WGS) entry which is preliminary data.</text>
</comment>
<dbReference type="GO" id="GO:0016773">
    <property type="term" value="F:phosphotransferase activity, alcohol group as acceptor"/>
    <property type="evidence" value="ECO:0007669"/>
    <property type="project" value="InterPro"/>
</dbReference>
<dbReference type="PROSITE" id="PS00933">
    <property type="entry name" value="FGGY_KINASES_1"/>
    <property type="match status" value="1"/>
</dbReference>
<reference evidence="4" key="1">
    <citation type="journal article" date="2014" name="Front. Microbiol.">
        <title>High frequency of phylogenetically diverse reductive dehalogenase-homologous genes in deep subseafloor sedimentary metagenomes.</title>
        <authorList>
            <person name="Kawai M."/>
            <person name="Futagami T."/>
            <person name="Toyoda A."/>
            <person name="Takaki Y."/>
            <person name="Nishi S."/>
            <person name="Hori S."/>
            <person name="Arai W."/>
            <person name="Tsubouchi T."/>
            <person name="Morono Y."/>
            <person name="Uchiyama I."/>
            <person name="Ito T."/>
            <person name="Fujiyama A."/>
            <person name="Inagaki F."/>
            <person name="Takami H."/>
        </authorList>
    </citation>
    <scope>NUCLEOTIDE SEQUENCE</scope>
    <source>
        <strain evidence="4">Expedition CK06-06</strain>
    </source>
</reference>
<feature type="non-terminal residue" evidence="4">
    <location>
        <position position="149"/>
    </location>
</feature>
<evidence type="ECO:0000259" key="3">
    <source>
        <dbReference type="Pfam" id="PF00370"/>
    </source>
</evidence>
<dbReference type="Pfam" id="PF00370">
    <property type="entry name" value="FGGY_N"/>
    <property type="match status" value="1"/>
</dbReference>
<evidence type="ECO:0000313" key="4">
    <source>
        <dbReference type="EMBL" id="GAI81923.1"/>
    </source>
</evidence>
<dbReference type="AlphaFoldDB" id="X1RMP6"/>
<feature type="domain" description="Carbohydrate kinase FGGY N-terminal" evidence="3">
    <location>
        <begin position="3"/>
        <end position="148"/>
    </location>
</feature>
<dbReference type="GO" id="GO:0005975">
    <property type="term" value="P:carbohydrate metabolic process"/>
    <property type="evidence" value="ECO:0007669"/>
    <property type="project" value="InterPro"/>
</dbReference>
<evidence type="ECO:0000256" key="1">
    <source>
        <dbReference type="ARBA" id="ARBA00022679"/>
    </source>
</evidence>
<dbReference type="SUPFAM" id="SSF53067">
    <property type="entry name" value="Actin-like ATPase domain"/>
    <property type="match status" value="1"/>
</dbReference>